<organism evidence="1 2">
    <name type="scientific">Pythium oligandrum</name>
    <name type="common">Mycoparasitic fungus</name>
    <dbReference type="NCBI Taxonomy" id="41045"/>
    <lineage>
        <taxon>Eukaryota</taxon>
        <taxon>Sar</taxon>
        <taxon>Stramenopiles</taxon>
        <taxon>Oomycota</taxon>
        <taxon>Peronosporomycetes</taxon>
        <taxon>Pythiales</taxon>
        <taxon>Pythiaceae</taxon>
        <taxon>Pythium</taxon>
    </lineage>
</organism>
<accession>A0A8K1CUF7</accession>
<comment type="caution">
    <text evidence="1">The sequence shown here is derived from an EMBL/GenBank/DDBJ whole genome shotgun (WGS) entry which is preliminary data.</text>
</comment>
<keyword evidence="2" id="KW-1185">Reference proteome</keyword>
<dbReference type="EMBL" id="SPLM01000001">
    <property type="protein sequence ID" value="TMW69168.1"/>
    <property type="molecule type" value="Genomic_DNA"/>
</dbReference>
<evidence type="ECO:0000313" key="1">
    <source>
        <dbReference type="EMBL" id="TMW69168.1"/>
    </source>
</evidence>
<evidence type="ECO:0000313" key="2">
    <source>
        <dbReference type="Proteomes" id="UP000794436"/>
    </source>
</evidence>
<dbReference type="OrthoDB" id="64267at2759"/>
<proteinExistence type="predicted"/>
<reference evidence="1" key="1">
    <citation type="submission" date="2019-03" db="EMBL/GenBank/DDBJ databases">
        <title>Long read genome sequence of the mycoparasitic Pythium oligandrum ATCC 38472 isolated from sugarbeet rhizosphere.</title>
        <authorList>
            <person name="Gaulin E."/>
        </authorList>
    </citation>
    <scope>NUCLEOTIDE SEQUENCE</scope>
    <source>
        <strain evidence="1">ATCC 38472_TT</strain>
    </source>
</reference>
<name>A0A8K1CUF7_PYTOL</name>
<gene>
    <name evidence="1" type="ORF">Poli38472_001324</name>
</gene>
<sequence length="248" mass="28480">MATSSDPGDLEKAIRVLKTKQQEYYVQWVKDAIETEQQRQRKLVKTVSHDECRRLEKQFEKERGKEKERLQQIQEDHQLILKAKIAEWKVRGVPTSALIAPESGTTTARSTRDTVVTSTMSPQQTALEPRKKETRKVTKATLERLATGKPLSTLVNSTTTMQELEFHKDLIRKHDHMRLYRGQSLESGPNLKTLSETDLLQHKMGLLSQLHNVVSLQERIIQDDQWTVRSSVSSWKSTGNGTTRHGNR</sequence>
<protein>
    <submittedName>
        <fullName evidence="1">Uncharacterized protein</fullName>
    </submittedName>
</protein>
<dbReference type="AlphaFoldDB" id="A0A8K1CUF7"/>
<dbReference type="Proteomes" id="UP000794436">
    <property type="component" value="Unassembled WGS sequence"/>
</dbReference>